<dbReference type="KEGG" id="vnx:VNE69_06235"/>
<organism evidence="1 2">
    <name type="scientific">Vairimorpha necatrix</name>
    <dbReference type="NCBI Taxonomy" id="6039"/>
    <lineage>
        <taxon>Eukaryota</taxon>
        <taxon>Fungi</taxon>
        <taxon>Fungi incertae sedis</taxon>
        <taxon>Microsporidia</taxon>
        <taxon>Nosematidae</taxon>
        <taxon>Vairimorpha</taxon>
    </lineage>
</organism>
<dbReference type="AlphaFoldDB" id="A0AAX4JD85"/>
<proteinExistence type="predicted"/>
<dbReference type="EMBL" id="CP142731">
    <property type="protein sequence ID" value="WUR03922.1"/>
    <property type="molecule type" value="Genomic_DNA"/>
</dbReference>
<sequence>MSDNKQKDKEIIDFLTASGYDEDIIKKALSLTESRDLDDIVDVIMDIENNKSTCKVEQVTKEMPKIQNEDFTKVLEQNKKAILVDRMYREELIRRYQEEKKRREEEEQIPEEKVAEIKGDCVFNVRFPDSKSIKLCFMKGDTHNDLFNKIAEIYGSSNFSLYKMRDSEAIKKSSEKLENNKKIYPKAALYIE</sequence>
<dbReference type="RefSeq" id="XP_065330067.1">
    <property type="nucleotide sequence ID" value="XM_065473995.1"/>
</dbReference>
<evidence type="ECO:0000313" key="1">
    <source>
        <dbReference type="EMBL" id="WUR03922.1"/>
    </source>
</evidence>
<protein>
    <submittedName>
        <fullName evidence="1">UBX domain-containing protein</fullName>
    </submittedName>
</protein>
<keyword evidence="2" id="KW-1185">Reference proteome</keyword>
<dbReference type="InterPro" id="IPR029071">
    <property type="entry name" value="Ubiquitin-like_domsf"/>
</dbReference>
<gene>
    <name evidence="1" type="ORF">VNE69_06235</name>
</gene>
<accession>A0AAX4JD85</accession>
<reference evidence="1" key="1">
    <citation type="journal article" date="2024" name="BMC Genomics">
        <title>Functional annotation of a divergent genome using sequence and structure-based similarity.</title>
        <authorList>
            <person name="Svedberg D."/>
            <person name="Winiger R.R."/>
            <person name="Berg A."/>
            <person name="Sharma H."/>
            <person name="Tellgren-Roth C."/>
            <person name="Debrunner-Vossbrinck B.A."/>
            <person name="Vossbrinck C.R."/>
            <person name="Barandun J."/>
        </authorList>
    </citation>
    <scope>NUCLEOTIDE SEQUENCE</scope>
    <source>
        <strain evidence="1">Illinois isolate</strain>
    </source>
</reference>
<dbReference type="GeneID" id="90541732"/>
<evidence type="ECO:0000313" key="2">
    <source>
        <dbReference type="Proteomes" id="UP001334084"/>
    </source>
</evidence>
<name>A0AAX4JD85_9MICR</name>
<dbReference type="SUPFAM" id="SSF54236">
    <property type="entry name" value="Ubiquitin-like"/>
    <property type="match status" value="1"/>
</dbReference>
<dbReference type="Proteomes" id="UP001334084">
    <property type="component" value="Chromosome 6"/>
</dbReference>